<keyword evidence="1" id="KW-0175">Coiled coil</keyword>
<accession>A0A6N7XIG9</accession>
<evidence type="ECO:0000256" key="1">
    <source>
        <dbReference type="SAM" id="Coils"/>
    </source>
</evidence>
<feature type="coiled-coil region" evidence="1">
    <location>
        <begin position="348"/>
        <end position="391"/>
    </location>
</feature>
<organism evidence="2 3">
    <name type="scientific">Peptostreptococcus porci</name>
    <dbReference type="NCBI Taxonomy" id="2652282"/>
    <lineage>
        <taxon>Bacteria</taxon>
        <taxon>Bacillati</taxon>
        <taxon>Bacillota</taxon>
        <taxon>Clostridia</taxon>
        <taxon>Peptostreptococcales</taxon>
        <taxon>Peptostreptococcaceae</taxon>
        <taxon>Peptostreptococcus</taxon>
    </lineage>
</organism>
<dbReference type="Proteomes" id="UP000440713">
    <property type="component" value="Unassembled WGS sequence"/>
</dbReference>
<dbReference type="AlphaFoldDB" id="A0A6N7XIG9"/>
<keyword evidence="3" id="KW-1185">Reference proteome</keyword>
<evidence type="ECO:0000313" key="3">
    <source>
        <dbReference type="Proteomes" id="UP000440713"/>
    </source>
</evidence>
<evidence type="ECO:0000313" key="2">
    <source>
        <dbReference type="EMBL" id="MST63214.1"/>
    </source>
</evidence>
<sequence length="544" mass="61607">MKKISIIACCLLIVGIVGSIFTVNSSVDKVNFYIEKKKKELVVKEDVLDTDKAVKLIKLNLFSDNDISQRTILNIKKSNDNRAFVKMDSKVGKEVFTANVDNGVLTLGVDEKNKMLNLNIDALNNNYRAENNDHYFSLIKNTREAKETVKGALGLAASHGAKIKKYWLNIGVDDPYFDDNSGYESDIKNREKYEKVYNVVDVYLPTSVNVDLASINGFNSIGGINIDKDMVKNFSISDSMYTPPIMRKINSESKIDRFEVKNNKAVLNFNYANEYSFDDSDSSHHLDNNLKIKTLVVNTASKSLIELNSKGKKIADEILINVDEKIKLGDFEIRYDEYEKINREEAILESVKSEISAHLSRLQKLNSESDDESYDEDLDQMEADLSDIESNKLGNVSFYDNIKAKSGDNQDIKNLIDIFKKDEAQFSLNLKNNEYIGASTVNSDFDVFIVAGKGVSDTIKINSANYRAKLFVVDGFNPNLKISTTDELDLKYILYRKISNDKILQRINDKKYDGSLRHLIYSDNSKTVENPKIEVNAKSLRIVD</sequence>
<dbReference type="RefSeq" id="WP_154538676.1">
    <property type="nucleotide sequence ID" value="NZ_VUNE01000005.1"/>
</dbReference>
<dbReference type="EMBL" id="VUNE01000005">
    <property type="protein sequence ID" value="MST63214.1"/>
    <property type="molecule type" value="Genomic_DNA"/>
</dbReference>
<gene>
    <name evidence="2" type="ORF">FYJ71_09735</name>
</gene>
<name>A0A6N7XIG9_9FIRM</name>
<protein>
    <submittedName>
        <fullName evidence="2">Uncharacterized protein</fullName>
    </submittedName>
</protein>
<comment type="caution">
    <text evidence="2">The sequence shown here is derived from an EMBL/GenBank/DDBJ whole genome shotgun (WGS) entry which is preliminary data.</text>
</comment>
<reference evidence="2 3" key="1">
    <citation type="submission" date="2019-08" db="EMBL/GenBank/DDBJ databases">
        <title>In-depth cultivation of the pig gut microbiome towards novel bacterial diversity and tailored functional studies.</title>
        <authorList>
            <person name="Wylensek D."/>
            <person name="Hitch T.C.A."/>
            <person name="Clavel T."/>
        </authorList>
    </citation>
    <scope>NUCLEOTIDE SEQUENCE [LARGE SCALE GENOMIC DNA]</scope>
    <source>
        <strain evidence="2 3">WCA-SAB-591-4A-A</strain>
    </source>
</reference>
<proteinExistence type="predicted"/>